<feature type="domain" description="Saccharopine dehydrogenase NADP binding" evidence="2">
    <location>
        <begin position="19"/>
        <end position="152"/>
    </location>
</feature>
<dbReference type="FunFam" id="3.40.50.720:FF:000178">
    <property type="entry name" value="Saccharopine dehydrogenase-like oxidoreductase"/>
    <property type="match status" value="1"/>
</dbReference>
<reference evidence="3" key="1">
    <citation type="submission" date="2020-10" db="EMBL/GenBank/DDBJ databases">
        <authorList>
            <person name="Kikuchi T."/>
        </authorList>
    </citation>
    <scope>NUCLEOTIDE SEQUENCE</scope>
    <source>
        <strain evidence="3">NKZ352</strain>
    </source>
</reference>
<organism evidence="3 4">
    <name type="scientific">Caenorhabditis auriculariae</name>
    <dbReference type="NCBI Taxonomy" id="2777116"/>
    <lineage>
        <taxon>Eukaryota</taxon>
        <taxon>Metazoa</taxon>
        <taxon>Ecdysozoa</taxon>
        <taxon>Nematoda</taxon>
        <taxon>Chromadorea</taxon>
        <taxon>Rhabditida</taxon>
        <taxon>Rhabditina</taxon>
        <taxon>Rhabditomorpha</taxon>
        <taxon>Rhabditoidea</taxon>
        <taxon>Rhabditidae</taxon>
        <taxon>Peloderinae</taxon>
        <taxon>Caenorhabditis</taxon>
    </lineage>
</organism>
<name>A0A8S1HAI3_9PELO</name>
<evidence type="ECO:0000313" key="3">
    <source>
        <dbReference type="EMBL" id="CAD6192367.1"/>
    </source>
</evidence>
<gene>
    <name evidence="3" type="ORF">CAUJ_LOCUS8286</name>
</gene>
<dbReference type="InterPro" id="IPR005097">
    <property type="entry name" value="Sacchrp_dh_NADP-bd"/>
</dbReference>
<sequence>MSLVSNLSGFKNGKKQFDVVIYGATGFTGHYVVERLVASKYYHEVNFAIAGRNEGKLRQVLEKVSGKTGIDIYGTPMIIADSSDPDSLARMAQQAKVIINTVGPFTLYGEAVLRAAIENRAHHVDITGEYPWVEKMKLKYEHQAKENGVYIVSCCAFDSIPADLGVNFLKKNFGGDLNHVEAFMQIIPGPDGYALNDGTYQTIVGSMGEYATKMLSSGSKLMPRRIVKGSVKPPFRMPISKIDEAELDGYALPFPTTDQTIVDWSQYNDATVKDRRPIHIKTYIRVPSVSLAVGLGLWSSAISVLAVIPCTKRLLQKYPDEVSFNLFKRDGPTEAQINGSGFTYTFFGYGYQEQKPNGEVHLGRPDRKVVARCTGPDPGYMATSGCIISSALTILKDVQNMPEEGGFYTPTAAFGDSKIYEFLESFGVKYEVLSERNL</sequence>
<comment type="similarity">
    <text evidence="1">Belongs to the saccharopine dehydrogenase family.</text>
</comment>
<dbReference type="PANTHER" id="PTHR12286">
    <property type="entry name" value="SACCHAROPINE DEHYDROGENASE-LIKE OXIDOREDUCTASE"/>
    <property type="match status" value="1"/>
</dbReference>
<dbReference type="GO" id="GO:0005739">
    <property type="term" value="C:mitochondrion"/>
    <property type="evidence" value="ECO:0007669"/>
    <property type="project" value="TreeGrafter"/>
</dbReference>
<dbReference type="SUPFAM" id="SSF51735">
    <property type="entry name" value="NAD(P)-binding Rossmann-fold domains"/>
    <property type="match status" value="1"/>
</dbReference>
<evidence type="ECO:0000256" key="1">
    <source>
        <dbReference type="ARBA" id="ARBA00038048"/>
    </source>
</evidence>
<dbReference type="GO" id="GO:0009247">
    <property type="term" value="P:glycolipid biosynthetic process"/>
    <property type="evidence" value="ECO:0007669"/>
    <property type="project" value="TreeGrafter"/>
</dbReference>
<evidence type="ECO:0000259" key="2">
    <source>
        <dbReference type="Pfam" id="PF03435"/>
    </source>
</evidence>
<dbReference type="InterPro" id="IPR036291">
    <property type="entry name" value="NAD(P)-bd_dom_sf"/>
</dbReference>
<comment type="caution">
    <text evidence="3">The sequence shown here is derived from an EMBL/GenBank/DDBJ whole genome shotgun (WGS) entry which is preliminary data.</text>
</comment>
<dbReference type="GO" id="GO:0005811">
    <property type="term" value="C:lipid droplet"/>
    <property type="evidence" value="ECO:0007669"/>
    <property type="project" value="TreeGrafter"/>
</dbReference>
<dbReference type="EMBL" id="CAJGYM010000027">
    <property type="protein sequence ID" value="CAD6192367.1"/>
    <property type="molecule type" value="Genomic_DNA"/>
</dbReference>
<dbReference type="Gene3D" id="3.40.50.720">
    <property type="entry name" value="NAD(P)-binding Rossmann-like Domain"/>
    <property type="match status" value="1"/>
</dbReference>
<dbReference type="GO" id="GO:0005886">
    <property type="term" value="C:plasma membrane"/>
    <property type="evidence" value="ECO:0007669"/>
    <property type="project" value="TreeGrafter"/>
</dbReference>
<dbReference type="Proteomes" id="UP000835052">
    <property type="component" value="Unassembled WGS sequence"/>
</dbReference>
<dbReference type="InterPro" id="IPR051276">
    <property type="entry name" value="Saccharopine_DH-like_oxidrdct"/>
</dbReference>
<keyword evidence="4" id="KW-1185">Reference proteome</keyword>
<evidence type="ECO:0000313" key="4">
    <source>
        <dbReference type="Proteomes" id="UP000835052"/>
    </source>
</evidence>
<accession>A0A8S1HAI3</accession>
<protein>
    <recommendedName>
        <fullName evidence="2">Saccharopine dehydrogenase NADP binding domain-containing protein</fullName>
    </recommendedName>
</protein>
<dbReference type="PANTHER" id="PTHR12286:SF5">
    <property type="entry name" value="SACCHAROPINE DEHYDROGENASE-LIKE OXIDOREDUCTASE"/>
    <property type="match status" value="1"/>
</dbReference>
<proteinExistence type="inferred from homology"/>
<dbReference type="AlphaFoldDB" id="A0A8S1HAI3"/>
<dbReference type="OrthoDB" id="10268090at2759"/>
<dbReference type="Pfam" id="PF03435">
    <property type="entry name" value="Sacchrp_dh_NADP"/>
    <property type="match status" value="1"/>
</dbReference>